<reference evidence="2" key="1">
    <citation type="submission" date="2020-02" db="EMBL/GenBank/DDBJ databases">
        <authorList>
            <person name="Meier V. D."/>
        </authorList>
    </citation>
    <scope>NUCLEOTIDE SEQUENCE</scope>
    <source>
        <strain evidence="2">AVDCRST_MAG10</strain>
    </source>
</reference>
<keyword evidence="2" id="KW-0436">Ligase</keyword>
<feature type="compositionally biased region" description="Low complexity" evidence="1">
    <location>
        <begin position="398"/>
        <end position="408"/>
    </location>
</feature>
<feature type="compositionally biased region" description="Basic residues" evidence="1">
    <location>
        <begin position="23"/>
        <end position="33"/>
    </location>
</feature>
<sequence length="587" mass="63576">VRQGPDRQPRRDRRPGDPGLPGARHRQRRRLLRGRPAIAPRPPGRRGVRAGGRDGSRELPEHRCHPRRGHGQRGRRRPSRLRLLQREPRLRPGPGLARGDVRRPAARGHGGDGRQGVVAGGRNRGGGAGGTRQRRAGHLRRGDPRLRRRPRLAGGHQGVVRGRWPGHEGGERAGRGGGRPRFRPEGGPGVLRQLRGVPRAVPGLAPPRRDAGLRRHPRERGLDGRAGLLEPAAPPEAHRGDTCPRDDARAPPGDGRRGGGGDQGVRLHERRHRGVPHPAGRVLLSGDEHPAAGRAPAHRARLRDRPGGRAAARRVGGGPVVHPGQPRPPRPRDRVPGQRGGRGGWPLHALAGHPHPLLTAGRVRRAHRRGLRRRRRGHPALRQPHRQGAHVGSGARGGAAENAPGPAGDVDRGHLDQHRRPPPHPRTSRLRGEPPLHPLGRGGPGLLRPDLDALGLGCDDPGRGRPQRRRRGRRTALRRPRLVARAAGWLLGCLDGCAGRAAQRRVGFSRSGGAGGRRPDRRPHAGNDHRGAGGGGRGGGGRSRHVRARGDEDGERGRRRASRHRHGGPRLARGQRQRGRRAVRARV</sequence>
<evidence type="ECO:0000256" key="1">
    <source>
        <dbReference type="SAM" id="MobiDB-lite"/>
    </source>
</evidence>
<feature type="compositionally biased region" description="Gly residues" evidence="1">
    <location>
        <begin position="118"/>
        <end position="130"/>
    </location>
</feature>
<dbReference type="GO" id="GO:0004075">
    <property type="term" value="F:biotin carboxylase activity"/>
    <property type="evidence" value="ECO:0007669"/>
    <property type="project" value="UniProtKB-EC"/>
</dbReference>
<feature type="compositionally biased region" description="Basic and acidic residues" evidence="1">
    <location>
        <begin position="51"/>
        <end position="63"/>
    </location>
</feature>
<feature type="region of interest" description="Disordered" evidence="1">
    <location>
        <begin position="508"/>
        <end position="587"/>
    </location>
</feature>
<organism evidence="2">
    <name type="scientific">uncultured Acidimicrobiales bacterium</name>
    <dbReference type="NCBI Taxonomy" id="310071"/>
    <lineage>
        <taxon>Bacteria</taxon>
        <taxon>Bacillati</taxon>
        <taxon>Actinomycetota</taxon>
        <taxon>Acidimicrobiia</taxon>
        <taxon>Acidimicrobiales</taxon>
        <taxon>environmental samples</taxon>
    </lineage>
</organism>
<protein>
    <submittedName>
        <fullName evidence="2">Biotin carboxylase of acetyl-CoA carboxylase</fullName>
        <ecNumber evidence="2">6.3.4.14</ecNumber>
    </submittedName>
</protein>
<feature type="non-terminal residue" evidence="2">
    <location>
        <position position="587"/>
    </location>
</feature>
<feature type="compositionally biased region" description="Gly residues" evidence="1">
    <location>
        <begin position="532"/>
        <end position="541"/>
    </location>
</feature>
<feature type="region of interest" description="Disordered" evidence="1">
    <location>
        <begin position="1"/>
        <end position="477"/>
    </location>
</feature>
<feature type="compositionally biased region" description="Basic residues" evidence="1">
    <location>
        <begin position="557"/>
        <end position="587"/>
    </location>
</feature>
<feature type="compositionally biased region" description="Basic residues" evidence="1">
    <location>
        <begin position="64"/>
        <end position="80"/>
    </location>
</feature>
<gene>
    <name evidence="2" type="ORF">AVDCRST_MAG10-2414</name>
</gene>
<feature type="non-terminal residue" evidence="2">
    <location>
        <position position="1"/>
    </location>
</feature>
<dbReference type="AlphaFoldDB" id="A0A6J4IMZ6"/>
<dbReference type="EC" id="6.3.4.14" evidence="2"/>
<feature type="compositionally biased region" description="Basic residues" evidence="1">
    <location>
        <begin position="420"/>
        <end position="429"/>
    </location>
</feature>
<evidence type="ECO:0000313" key="2">
    <source>
        <dbReference type="EMBL" id="CAA9254711.1"/>
    </source>
</evidence>
<feature type="compositionally biased region" description="Basic residues" evidence="1">
    <location>
        <begin position="465"/>
        <end position="477"/>
    </location>
</feature>
<feature type="compositionally biased region" description="Basic and acidic residues" evidence="1">
    <location>
        <begin position="165"/>
        <end position="174"/>
    </location>
</feature>
<accession>A0A6J4IMZ6</accession>
<feature type="compositionally biased region" description="Basic and acidic residues" evidence="1">
    <location>
        <begin position="409"/>
        <end position="419"/>
    </location>
</feature>
<name>A0A6J4IMZ6_9ACTN</name>
<feature type="compositionally biased region" description="Basic residues" evidence="1">
    <location>
        <begin position="362"/>
        <end position="388"/>
    </location>
</feature>
<dbReference type="EMBL" id="CADCTB010000147">
    <property type="protein sequence ID" value="CAA9254711.1"/>
    <property type="molecule type" value="Genomic_DNA"/>
</dbReference>
<feature type="compositionally biased region" description="Low complexity" evidence="1">
    <location>
        <begin position="346"/>
        <end position="361"/>
    </location>
</feature>
<feature type="compositionally biased region" description="Low complexity" evidence="1">
    <location>
        <begin position="446"/>
        <end position="457"/>
    </location>
</feature>
<feature type="compositionally biased region" description="Basic and acidic residues" evidence="1">
    <location>
        <begin position="207"/>
        <end position="223"/>
    </location>
</feature>
<proteinExistence type="predicted"/>
<feature type="compositionally biased region" description="Low complexity" evidence="1">
    <location>
        <begin position="308"/>
        <end position="324"/>
    </location>
</feature>
<feature type="compositionally biased region" description="Basic and acidic residues" evidence="1">
    <location>
        <begin position="522"/>
        <end position="531"/>
    </location>
</feature>
<feature type="compositionally biased region" description="Basic and acidic residues" evidence="1">
    <location>
        <begin position="236"/>
        <end position="259"/>
    </location>
</feature>